<proteinExistence type="predicted"/>
<name>A0A2M3ZRB9_9DIPT</name>
<reference evidence="1" key="1">
    <citation type="submission" date="2018-01" db="EMBL/GenBank/DDBJ databases">
        <title>An insight into the sialome of Amazonian anophelines.</title>
        <authorList>
            <person name="Ribeiro J.M."/>
            <person name="Scarpassa V."/>
            <person name="Calvo E."/>
        </authorList>
    </citation>
    <scope>NUCLEOTIDE SEQUENCE</scope>
    <source>
        <tissue evidence="1">Salivary glands</tissue>
    </source>
</reference>
<protein>
    <submittedName>
        <fullName evidence="1">Putative secreted peptide</fullName>
    </submittedName>
</protein>
<evidence type="ECO:0000313" key="1">
    <source>
        <dbReference type="EMBL" id="MBW31091.1"/>
    </source>
</evidence>
<sequence>MLAISMRYFSTSSRAGACMASLCISLSDTRCGGMAARTCSAYCLPYLSVKMSEQIFSSCTSACNLGATQMMLLTASSMPSSSSFICVTMPKRASSRSQYISTISIASTR</sequence>
<organism evidence="1">
    <name type="scientific">Anopheles braziliensis</name>
    <dbReference type="NCBI Taxonomy" id="58242"/>
    <lineage>
        <taxon>Eukaryota</taxon>
        <taxon>Metazoa</taxon>
        <taxon>Ecdysozoa</taxon>
        <taxon>Arthropoda</taxon>
        <taxon>Hexapoda</taxon>
        <taxon>Insecta</taxon>
        <taxon>Pterygota</taxon>
        <taxon>Neoptera</taxon>
        <taxon>Endopterygota</taxon>
        <taxon>Diptera</taxon>
        <taxon>Nematocera</taxon>
        <taxon>Culicoidea</taxon>
        <taxon>Culicidae</taxon>
        <taxon>Anophelinae</taxon>
        <taxon>Anopheles</taxon>
    </lineage>
</organism>
<dbReference type="AlphaFoldDB" id="A0A2M3ZRB9"/>
<accession>A0A2M3ZRB9</accession>
<dbReference type="EMBL" id="GGFM01010340">
    <property type="protein sequence ID" value="MBW31091.1"/>
    <property type="molecule type" value="Transcribed_RNA"/>
</dbReference>